<name>A0A0X3X990_STRVO</name>
<dbReference type="GO" id="GO:0030170">
    <property type="term" value="F:pyridoxal phosphate binding"/>
    <property type="evidence" value="ECO:0007669"/>
    <property type="project" value="InterPro"/>
</dbReference>
<evidence type="ECO:0000256" key="1">
    <source>
        <dbReference type="ARBA" id="ARBA00001933"/>
    </source>
</evidence>
<dbReference type="AlphaFoldDB" id="A0A0X3X990"/>
<dbReference type="Gene3D" id="3.90.1150.10">
    <property type="entry name" value="Aspartate Aminotransferase, domain 1"/>
    <property type="match status" value="1"/>
</dbReference>
<comment type="caution">
    <text evidence="5">The sequence shown here is derived from an EMBL/GenBank/DDBJ whole genome shotgun (WGS) entry which is preliminary data.</text>
</comment>
<reference evidence="6" key="1">
    <citation type="submission" date="2015-10" db="EMBL/GenBank/DDBJ databases">
        <authorList>
            <person name="Ju K.-S."/>
            <person name="Doroghazi J.R."/>
            <person name="Metcalf W.W."/>
        </authorList>
    </citation>
    <scope>NUCLEOTIDE SEQUENCE [LARGE SCALE GENOMIC DNA]</scope>
    <source>
        <strain evidence="6">NRRL F-8817</strain>
    </source>
</reference>
<sequence>MNAEELRLPLSRTANERLHAMIPGGAHTYAKGDDQYPENLAPVISHGRGAHVWDIDGNRYLEYGSGLRSVSLGHAHPRVTEAVRRELDRGSNFVRPSIVEVEAAERFLATVPTAEMVKFAKNGSDATTAAVRLARAATGRPRVGICADHPFFSVDDWFIGTTPMSAGVPAATTELTVAFPYGDLAATEELLTRYQDEVACLILEPATHTAPSPSSQLLPQPSAGRSPQSGGDPTPGYLAGLRELADRHGCVLIFDEMITGFRWSEAGAQGLYGVVPDLSTFGKALGNGFAVSALAGRRDLMERGGLRHSGERVFLLSTTHGAETHSLAAAMAVQTTYAEEAITAQLHALGERLAAGVREAAAAMGVGDHLVVRGRASNLVFATLDENRQPSQQYRTLFLRQLLAGGVLAPSFVVSSALGDADIDHTVDVVAQACAVYRKALEAADPTPWLAGRPVKPVFRRLA</sequence>
<dbReference type="InterPro" id="IPR015424">
    <property type="entry name" value="PyrdxlP-dep_Trfase"/>
</dbReference>
<feature type="region of interest" description="Disordered" evidence="4">
    <location>
        <begin position="208"/>
        <end position="238"/>
    </location>
</feature>
<gene>
    <name evidence="5" type="ORF">ADL28_08205</name>
</gene>
<dbReference type="EC" id="5.4.3.8" evidence="5"/>
<dbReference type="RefSeq" id="WP_059143047.1">
    <property type="nucleotide sequence ID" value="NZ_LLZJ01000073.1"/>
</dbReference>
<dbReference type="Proteomes" id="UP000053413">
    <property type="component" value="Unassembled WGS sequence"/>
</dbReference>
<keyword evidence="2 3" id="KW-0663">Pyridoxal phosphate</keyword>
<accession>A0A0X3X990</accession>
<dbReference type="EMBL" id="LLZJ01000073">
    <property type="protein sequence ID" value="KUL65056.1"/>
    <property type="molecule type" value="Genomic_DNA"/>
</dbReference>
<dbReference type="GO" id="GO:0008483">
    <property type="term" value="F:transaminase activity"/>
    <property type="evidence" value="ECO:0007669"/>
    <property type="project" value="InterPro"/>
</dbReference>
<dbReference type="Pfam" id="PF00202">
    <property type="entry name" value="Aminotran_3"/>
    <property type="match status" value="2"/>
</dbReference>
<comment type="cofactor">
    <cofactor evidence="1">
        <name>pyridoxal 5'-phosphate</name>
        <dbReference type="ChEBI" id="CHEBI:597326"/>
    </cofactor>
</comment>
<dbReference type="OrthoDB" id="9801052at2"/>
<dbReference type="PANTHER" id="PTHR43713">
    <property type="entry name" value="GLUTAMATE-1-SEMIALDEHYDE 2,1-AMINOMUTASE"/>
    <property type="match status" value="1"/>
</dbReference>
<protein>
    <submittedName>
        <fullName evidence="5">Glutamate-1-semialdehyde 2,1-aminomutase</fullName>
        <ecNumber evidence="5">5.4.3.8</ecNumber>
    </submittedName>
</protein>
<comment type="similarity">
    <text evidence="3">Belongs to the class-III pyridoxal-phosphate-dependent aminotransferase family.</text>
</comment>
<feature type="compositionally biased region" description="Low complexity" evidence="4">
    <location>
        <begin position="211"/>
        <end position="222"/>
    </location>
</feature>
<dbReference type="NCBIfam" id="NF004856">
    <property type="entry name" value="PRK06209.1"/>
    <property type="match status" value="1"/>
</dbReference>
<evidence type="ECO:0000256" key="2">
    <source>
        <dbReference type="ARBA" id="ARBA00022898"/>
    </source>
</evidence>
<dbReference type="InterPro" id="IPR005814">
    <property type="entry name" value="Aminotrans_3"/>
</dbReference>
<dbReference type="Gene3D" id="3.40.640.10">
    <property type="entry name" value="Type I PLP-dependent aspartate aminotransferase-like (Major domain)"/>
    <property type="match status" value="1"/>
</dbReference>
<dbReference type="SUPFAM" id="SSF53383">
    <property type="entry name" value="PLP-dependent transferases"/>
    <property type="match status" value="1"/>
</dbReference>
<evidence type="ECO:0000256" key="4">
    <source>
        <dbReference type="SAM" id="MobiDB-lite"/>
    </source>
</evidence>
<dbReference type="GO" id="GO:0042286">
    <property type="term" value="F:glutamate-1-semialdehyde 2,1-aminomutase activity"/>
    <property type="evidence" value="ECO:0007669"/>
    <property type="project" value="UniProtKB-EC"/>
</dbReference>
<evidence type="ECO:0000313" key="6">
    <source>
        <dbReference type="Proteomes" id="UP000053413"/>
    </source>
</evidence>
<dbReference type="InterPro" id="IPR015421">
    <property type="entry name" value="PyrdxlP-dep_Trfase_major"/>
</dbReference>
<dbReference type="PANTHER" id="PTHR43713:SF3">
    <property type="entry name" value="GLUTAMATE-1-SEMIALDEHYDE 2,1-AMINOMUTASE 1, CHLOROPLASTIC-RELATED"/>
    <property type="match status" value="1"/>
</dbReference>
<keyword evidence="5" id="KW-0413">Isomerase</keyword>
<dbReference type="InterPro" id="IPR015422">
    <property type="entry name" value="PyrdxlP-dep_Trfase_small"/>
</dbReference>
<proteinExistence type="inferred from homology"/>
<organism evidence="5 6">
    <name type="scientific">Streptomyces violaceusniger</name>
    <dbReference type="NCBI Taxonomy" id="68280"/>
    <lineage>
        <taxon>Bacteria</taxon>
        <taxon>Bacillati</taxon>
        <taxon>Actinomycetota</taxon>
        <taxon>Actinomycetes</taxon>
        <taxon>Kitasatosporales</taxon>
        <taxon>Streptomycetaceae</taxon>
        <taxon>Streptomyces</taxon>
        <taxon>Streptomyces violaceusniger group</taxon>
    </lineage>
</organism>
<evidence type="ECO:0000313" key="5">
    <source>
        <dbReference type="EMBL" id="KUL65056.1"/>
    </source>
</evidence>
<evidence type="ECO:0000256" key="3">
    <source>
        <dbReference type="RuleBase" id="RU003560"/>
    </source>
</evidence>